<name>A0A9W8AZ53_9FUNG</name>
<keyword evidence="10" id="KW-1185">Reference proteome</keyword>
<dbReference type="GO" id="GO:0032216">
    <property type="term" value="F:glucosaminyl-phosphatidylinositol O-acyltransferase activity"/>
    <property type="evidence" value="ECO:0007669"/>
    <property type="project" value="TreeGrafter"/>
</dbReference>
<evidence type="ECO:0000313" key="10">
    <source>
        <dbReference type="Proteomes" id="UP001150925"/>
    </source>
</evidence>
<keyword evidence="8" id="KW-0808">Transferase</keyword>
<dbReference type="GO" id="GO:0072659">
    <property type="term" value="P:protein localization to plasma membrane"/>
    <property type="evidence" value="ECO:0007669"/>
    <property type="project" value="TreeGrafter"/>
</dbReference>
<evidence type="ECO:0000256" key="4">
    <source>
        <dbReference type="ARBA" id="ARBA00022502"/>
    </source>
</evidence>
<evidence type="ECO:0000256" key="8">
    <source>
        <dbReference type="RuleBase" id="RU280819"/>
    </source>
</evidence>
<feature type="transmembrane region" description="Helical" evidence="8">
    <location>
        <begin position="22"/>
        <end position="40"/>
    </location>
</feature>
<feature type="transmembrane region" description="Helical" evidence="8">
    <location>
        <begin position="362"/>
        <end position="381"/>
    </location>
</feature>
<evidence type="ECO:0000256" key="3">
    <source>
        <dbReference type="ARBA" id="ARBA00007559"/>
    </source>
</evidence>
<keyword evidence="7 8" id="KW-0472">Membrane</keyword>
<evidence type="ECO:0000256" key="7">
    <source>
        <dbReference type="ARBA" id="ARBA00023136"/>
    </source>
</evidence>
<evidence type="ECO:0000256" key="1">
    <source>
        <dbReference type="ARBA" id="ARBA00004141"/>
    </source>
</evidence>
<dbReference type="PANTHER" id="PTHR20661:SF0">
    <property type="entry name" value="PHOSPHATIDYLINOSITOL-GLYCAN BIOSYNTHESIS CLASS W PROTEIN"/>
    <property type="match status" value="1"/>
</dbReference>
<evidence type="ECO:0000313" key="9">
    <source>
        <dbReference type="EMBL" id="KAJ1968642.1"/>
    </source>
</evidence>
<feature type="transmembrane region" description="Helical" evidence="8">
    <location>
        <begin position="61"/>
        <end position="79"/>
    </location>
</feature>
<evidence type="ECO:0000256" key="2">
    <source>
        <dbReference type="ARBA" id="ARBA00004687"/>
    </source>
</evidence>
<evidence type="ECO:0000256" key="6">
    <source>
        <dbReference type="ARBA" id="ARBA00022989"/>
    </source>
</evidence>
<proteinExistence type="inferred from homology"/>
<comment type="pathway">
    <text evidence="2 8">Glycolipid biosynthesis; glycosylphosphatidylinositol-anchor biosynthesis.</text>
</comment>
<evidence type="ECO:0000256" key="5">
    <source>
        <dbReference type="ARBA" id="ARBA00022692"/>
    </source>
</evidence>
<protein>
    <recommendedName>
        <fullName evidence="8">GPI-anchored wall transfer protein</fullName>
        <ecNumber evidence="8">2.3.-.-</ecNumber>
    </recommendedName>
</protein>
<keyword evidence="8" id="KW-0256">Endoplasmic reticulum</keyword>
<feature type="transmembrane region" description="Helical" evidence="8">
    <location>
        <begin position="414"/>
        <end position="435"/>
    </location>
</feature>
<dbReference type="InterPro" id="IPR009447">
    <property type="entry name" value="PIGW/GWT1"/>
</dbReference>
<feature type="transmembrane region" description="Helical" evidence="8">
    <location>
        <begin position="85"/>
        <end position="102"/>
    </location>
</feature>
<dbReference type="EMBL" id="JANBPY010000154">
    <property type="protein sequence ID" value="KAJ1968642.1"/>
    <property type="molecule type" value="Genomic_DNA"/>
</dbReference>
<keyword evidence="5 8" id="KW-0812">Transmembrane</keyword>
<dbReference type="EC" id="2.3.-.-" evidence="8"/>
<comment type="function">
    <text evidence="8">A acetyltransferase, which acetylates the inositol ring of phosphatidylinositol during biosynthesis of GPI-anchor.</text>
</comment>
<feature type="transmembrane region" description="Helical" evidence="8">
    <location>
        <begin position="162"/>
        <end position="181"/>
    </location>
</feature>
<keyword evidence="6 8" id="KW-1133">Transmembrane helix</keyword>
<dbReference type="GO" id="GO:0006506">
    <property type="term" value="P:GPI anchor biosynthetic process"/>
    <property type="evidence" value="ECO:0007669"/>
    <property type="project" value="UniProtKB-KW"/>
</dbReference>
<feature type="transmembrane region" description="Helical" evidence="8">
    <location>
        <begin position="441"/>
        <end position="458"/>
    </location>
</feature>
<dbReference type="PANTHER" id="PTHR20661">
    <property type="entry name" value="PHOSPHATIDYLINOSITOL-GLYCAN BIOSYNTHESIS CLASS W PROTEIN"/>
    <property type="match status" value="1"/>
</dbReference>
<feature type="transmembrane region" description="Helical" evidence="8">
    <location>
        <begin position="296"/>
        <end position="318"/>
    </location>
</feature>
<sequence>MDDFYRYKQEKEQWVTGHSGSSVWELPLTSSAALLGYWVWRNMKAYREMVAQTTPQSERPTVGAFVLSYLLWGLPTLFFCVGVSWRTALSVIFVLWGLAYYIRLRPYLAHEKADRPNGSSTSRKAYISGYRAFLMLATCVSILAVDFPIFPRSYAKVETFGISVMDVGVGSFVFSAGIVAARHYNPRLGWSFGRELIQSAKNSWFLVLLGIGRLLSVKGIEYQEHVTEYGVHWNFFFTLSVLPISVTLLRRISPNPWVNTVILGVGYQCLLSYTNLQQFILYAPRVDLVSMNREGLFGFFGYLSLYFMGVAIGQIVFSDSPAPTHRFHKSIQLVGLTVALLCLFAGVHYGLGIPISRRLLNISYILCVAMLNVMFLTPFQIAETLINARIGVSEPIDHDSNIPWLFNAFNRYSLSAFLVANILTGVLNMSIKTLYVEDTKAIVILAVYMLVVLLYAALRDVWK</sequence>
<dbReference type="Pfam" id="PF06423">
    <property type="entry name" value="GWT1"/>
    <property type="match status" value="1"/>
</dbReference>
<organism evidence="9 10">
    <name type="scientific">Dispira parvispora</name>
    <dbReference type="NCBI Taxonomy" id="1520584"/>
    <lineage>
        <taxon>Eukaryota</taxon>
        <taxon>Fungi</taxon>
        <taxon>Fungi incertae sedis</taxon>
        <taxon>Zoopagomycota</taxon>
        <taxon>Kickxellomycotina</taxon>
        <taxon>Dimargaritomycetes</taxon>
        <taxon>Dimargaritales</taxon>
        <taxon>Dimargaritaceae</taxon>
        <taxon>Dispira</taxon>
    </lineage>
</organism>
<reference evidence="9" key="1">
    <citation type="submission" date="2022-07" db="EMBL/GenBank/DDBJ databases">
        <title>Phylogenomic reconstructions and comparative analyses of Kickxellomycotina fungi.</title>
        <authorList>
            <person name="Reynolds N.K."/>
            <person name="Stajich J.E."/>
            <person name="Barry K."/>
            <person name="Grigoriev I.V."/>
            <person name="Crous P."/>
            <person name="Smith M.E."/>
        </authorList>
    </citation>
    <scope>NUCLEOTIDE SEQUENCE</scope>
    <source>
        <strain evidence="9">RSA 1196</strain>
    </source>
</reference>
<dbReference type="GO" id="GO:0005789">
    <property type="term" value="C:endoplasmic reticulum membrane"/>
    <property type="evidence" value="ECO:0007669"/>
    <property type="project" value="UniProtKB-SubCell"/>
</dbReference>
<dbReference type="Proteomes" id="UP001150925">
    <property type="component" value="Unassembled WGS sequence"/>
</dbReference>
<keyword evidence="8" id="KW-0012">Acyltransferase</keyword>
<dbReference type="PIRSF" id="PIRSF017321">
    <property type="entry name" value="GWT1"/>
    <property type="match status" value="1"/>
</dbReference>
<keyword evidence="4 8" id="KW-0337">GPI-anchor biosynthesis</keyword>
<feature type="transmembrane region" description="Helical" evidence="8">
    <location>
        <begin position="132"/>
        <end position="150"/>
    </location>
</feature>
<dbReference type="OrthoDB" id="15270at2759"/>
<dbReference type="AlphaFoldDB" id="A0A9W8AZ53"/>
<feature type="transmembrane region" description="Helical" evidence="8">
    <location>
        <begin position="330"/>
        <end position="350"/>
    </location>
</feature>
<comment type="similarity">
    <text evidence="3 8">Belongs to the PIGW family.</text>
</comment>
<comment type="subcellular location">
    <subcellularLocation>
        <location evidence="8">Endoplasmic reticulum membrane</location>
        <topology evidence="8">Multi-pass membrane protein</topology>
    </subcellularLocation>
    <subcellularLocation>
        <location evidence="1">Membrane</location>
        <topology evidence="1">Multi-pass membrane protein</topology>
    </subcellularLocation>
</comment>
<comment type="caution">
    <text evidence="9">The sequence shown here is derived from an EMBL/GenBank/DDBJ whole genome shotgun (WGS) entry which is preliminary data.</text>
</comment>
<gene>
    <name evidence="9" type="primary">GWT1</name>
    <name evidence="9" type="ORF">IWQ62_001117</name>
</gene>
<accession>A0A9W8AZ53</accession>